<dbReference type="Pfam" id="PF00229">
    <property type="entry name" value="TNF"/>
    <property type="match status" value="1"/>
</dbReference>
<dbReference type="Proteomes" id="UP000694392">
    <property type="component" value="Unplaced"/>
</dbReference>
<feature type="domain" description="THD" evidence="2">
    <location>
        <begin position="1"/>
        <end position="118"/>
    </location>
</feature>
<dbReference type="InterPro" id="IPR008983">
    <property type="entry name" value="Tumour_necrosis_fac-like_dom"/>
</dbReference>
<accession>A0A8D0GXB6</accession>
<dbReference type="GO" id="GO:0005164">
    <property type="term" value="F:tumor necrosis factor receptor binding"/>
    <property type="evidence" value="ECO:0007669"/>
    <property type="project" value="InterPro"/>
</dbReference>
<organism evidence="3 4">
    <name type="scientific">Sphenodon punctatus</name>
    <name type="common">Tuatara</name>
    <name type="synonym">Hatteria punctata</name>
    <dbReference type="NCBI Taxonomy" id="8508"/>
    <lineage>
        <taxon>Eukaryota</taxon>
        <taxon>Metazoa</taxon>
        <taxon>Chordata</taxon>
        <taxon>Craniata</taxon>
        <taxon>Vertebrata</taxon>
        <taxon>Euteleostomi</taxon>
        <taxon>Lepidosauria</taxon>
        <taxon>Sphenodontia</taxon>
        <taxon>Sphenodontidae</taxon>
        <taxon>Sphenodon</taxon>
    </lineage>
</organism>
<reference evidence="3" key="1">
    <citation type="submission" date="2025-08" db="UniProtKB">
        <authorList>
            <consortium name="Ensembl"/>
        </authorList>
    </citation>
    <scope>IDENTIFICATION</scope>
</reference>
<dbReference type="GO" id="GO:0006955">
    <property type="term" value="P:immune response"/>
    <property type="evidence" value="ECO:0007669"/>
    <property type="project" value="InterPro"/>
</dbReference>
<protein>
    <recommendedName>
        <fullName evidence="2">THD domain-containing protein</fullName>
    </recommendedName>
</protein>
<dbReference type="PANTHER" id="PTHR32163">
    <property type="entry name" value="TUMOR NECROSIS FACTOR LIGAND SUPERFAMILY MEMBER 8"/>
    <property type="match status" value="1"/>
</dbReference>
<proteinExistence type="inferred from homology"/>
<name>A0A8D0GXB6_SPHPU</name>
<sequence length="118" mass="13610">MEVVKPINSSKLMWMKVDDRLQNITYEDGDLVILRPGFYFIYCHLQLYVANCSDVHHDLKLELCLDGTSIKESLSTVCKPNMSCKTSVQQELSLVFLEKLLNGTRISVHFSSYQYLDL</sequence>
<dbReference type="GO" id="GO:0043374">
    <property type="term" value="P:CD8-positive, alpha-beta T cell differentiation"/>
    <property type="evidence" value="ECO:0007669"/>
    <property type="project" value="TreeGrafter"/>
</dbReference>
<dbReference type="Gene3D" id="2.60.120.40">
    <property type="match status" value="1"/>
</dbReference>
<keyword evidence="4" id="KW-1185">Reference proteome</keyword>
<dbReference type="Ensembl" id="ENSSPUT00000012992.1">
    <property type="protein sequence ID" value="ENSSPUP00000012185.1"/>
    <property type="gene ID" value="ENSSPUG00000009360.1"/>
</dbReference>
<dbReference type="GeneTree" id="ENSGT00390000011719"/>
<dbReference type="PROSITE" id="PS50049">
    <property type="entry name" value="THD_2"/>
    <property type="match status" value="1"/>
</dbReference>
<dbReference type="PROSITE" id="PS00251">
    <property type="entry name" value="THD_1"/>
    <property type="match status" value="1"/>
</dbReference>
<reference evidence="3" key="2">
    <citation type="submission" date="2025-09" db="UniProtKB">
        <authorList>
            <consortium name="Ensembl"/>
        </authorList>
    </citation>
    <scope>IDENTIFICATION</scope>
</reference>
<dbReference type="PANTHER" id="PTHR32163:SF1">
    <property type="entry name" value="TUMOR NECROSIS FACTOR LIGAND SUPERFAMILY MEMBER 8"/>
    <property type="match status" value="1"/>
</dbReference>
<evidence type="ECO:0000313" key="3">
    <source>
        <dbReference type="Ensembl" id="ENSSPUP00000012185.1"/>
    </source>
</evidence>
<dbReference type="GO" id="GO:0016020">
    <property type="term" value="C:membrane"/>
    <property type="evidence" value="ECO:0007669"/>
    <property type="project" value="InterPro"/>
</dbReference>
<evidence type="ECO:0000313" key="4">
    <source>
        <dbReference type="Proteomes" id="UP000694392"/>
    </source>
</evidence>
<dbReference type="SUPFAM" id="SSF49842">
    <property type="entry name" value="TNF-like"/>
    <property type="match status" value="1"/>
</dbReference>
<dbReference type="InterPro" id="IPR053104">
    <property type="entry name" value="TNF_ligand_SF_member_8"/>
</dbReference>
<dbReference type="AlphaFoldDB" id="A0A8D0GXB6"/>
<comment type="similarity">
    <text evidence="1">Belongs to the tumor necrosis factor family.</text>
</comment>
<evidence type="ECO:0000256" key="1">
    <source>
        <dbReference type="ARBA" id="ARBA00008670"/>
    </source>
</evidence>
<dbReference type="InterPro" id="IPR021184">
    <property type="entry name" value="TNF_CS"/>
</dbReference>
<evidence type="ECO:0000259" key="2">
    <source>
        <dbReference type="PROSITE" id="PS50049"/>
    </source>
</evidence>
<dbReference type="InterPro" id="IPR006052">
    <property type="entry name" value="TNF_dom"/>
</dbReference>